<keyword evidence="2" id="KW-0472">Membrane</keyword>
<dbReference type="KEGG" id="dwu:DVJ83_02260"/>
<dbReference type="Proteomes" id="UP000253744">
    <property type="component" value="Chromosome"/>
</dbReference>
<feature type="transmembrane region" description="Helical" evidence="2">
    <location>
        <begin position="21"/>
        <end position="41"/>
    </location>
</feature>
<protein>
    <submittedName>
        <fullName evidence="3">Uncharacterized protein</fullName>
    </submittedName>
</protein>
<proteinExistence type="predicted"/>
<evidence type="ECO:0000256" key="1">
    <source>
        <dbReference type="SAM" id="MobiDB-lite"/>
    </source>
</evidence>
<dbReference type="RefSeq" id="WP_114671232.1">
    <property type="nucleotide sequence ID" value="NZ_CALTYN010000006.1"/>
</dbReference>
<reference evidence="3 4" key="1">
    <citation type="submission" date="2018-07" db="EMBL/GenBank/DDBJ databases">
        <title>Complete Genome and Methylome Analysis of Deinococcus wulumuqiensis NEB 479.</title>
        <authorList>
            <person name="Fomenkov A."/>
            <person name="Luyten Y."/>
            <person name="Vincze T."/>
            <person name="Anton B.P."/>
            <person name="Clark T."/>
            <person name="Roberts R.J."/>
            <person name="Morgan R.D."/>
        </authorList>
    </citation>
    <scope>NUCLEOTIDE SEQUENCE [LARGE SCALE GENOMIC DNA]</scope>
    <source>
        <strain evidence="3 4">NEB 479</strain>
    </source>
</reference>
<name>A0A345IEQ2_9DEIO</name>
<sequence length="120" mass="12971">MKPPRRAPLLPALRWPAAGRLALAWPGLAALLSLLAVWLGAPTPAPEVPPRLTAGSLTPPLPELRPAPQPAPSVPLPAAPPPEPLWLARARPLTLWRAAQWQAPCWRPQLAMLGRWQLEG</sequence>
<accession>A0A345IEQ2</accession>
<evidence type="ECO:0000256" key="2">
    <source>
        <dbReference type="SAM" id="Phobius"/>
    </source>
</evidence>
<keyword evidence="2" id="KW-0812">Transmembrane</keyword>
<dbReference type="AlphaFoldDB" id="A0A345IEQ2"/>
<evidence type="ECO:0000313" key="3">
    <source>
        <dbReference type="EMBL" id="AXG98174.1"/>
    </source>
</evidence>
<keyword evidence="2" id="KW-1133">Transmembrane helix</keyword>
<evidence type="ECO:0000313" key="4">
    <source>
        <dbReference type="Proteomes" id="UP000253744"/>
    </source>
</evidence>
<gene>
    <name evidence="3" type="ORF">DVJ83_02260</name>
</gene>
<organism evidence="3 4">
    <name type="scientific">Deinococcus wulumuqiensis</name>
    <dbReference type="NCBI Taxonomy" id="980427"/>
    <lineage>
        <taxon>Bacteria</taxon>
        <taxon>Thermotogati</taxon>
        <taxon>Deinococcota</taxon>
        <taxon>Deinococci</taxon>
        <taxon>Deinococcales</taxon>
        <taxon>Deinococcaceae</taxon>
        <taxon>Deinococcus</taxon>
    </lineage>
</organism>
<dbReference type="EMBL" id="CP031158">
    <property type="protein sequence ID" value="AXG98174.1"/>
    <property type="molecule type" value="Genomic_DNA"/>
</dbReference>
<feature type="region of interest" description="Disordered" evidence="1">
    <location>
        <begin position="48"/>
        <end position="79"/>
    </location>
</feature>
<feature type="compositionally biased region" description="Pro residues" evidence="1">
    <location>
        <begin position="59"/>
        <end position="79"/>
    </location>
</feature>